<keyword evidence="2" id="KW-0645">Protease</keyword>
<accession>A0A1S7UI40</accession>
<dbReference type="Pfam" id="PF09458">
    <property type="entry name" value="H_lectin"/>
    <property type="match status" value="1"/>
</dbReference>
<evidence type="ECO:0000259" key="1">
    <source>
        <dbReference type="Pfam" id="PF09458"/>
    </source>
</evidence>
<name>A0A1S7UI40_ROSNE</name>
<gene>
    <name evidence="2" type="ORF">SAMD00023353_0104000</name>
</gene>
<reference evidence="2" key="1">
    <citation type="submission" date="2016-03" db="EMBL/GenBank/DDBJ databases">
        <title>Draft genome sequence of Rosellinia necatrix.</title>
        <authorList>
            <person name="Kanematsu S."/>
        </authorList>
    </citation>
    <scope>NUCLEOTIDE SEQUENCE [LARGE SCALE GENOMIC DNA]</scope>
    <source>
        <strain evidence="2">W97</strain>
    </source>
</reference>
<keyword evidence="2" id="KW-0482">Metalloprotease</keyword>
<keyword evidence="3" id="KW-1185">Reference proteome</keyword>
<evidence type="ECO:0000313" key="3">
    <source>
        <dbReference type="Proteomes" id="UP000054516"/>
    </source>
</evidence>
<keyword evidence="2" id="KW-0378">Hydrolase</keyword>
<dbReference type="Gene3D" id="2.60.40.2080">
    <property type="match status" value="1"/>
</dbReference>
<feature type="domain" description="H-type lectin" evidence="1">
    <location>
        <begin position="171"/>
        <end position="235"/>
    </location>
</feature>
<dbReference type="OrthoDB" id="291007at2759"/>
<evidence type="ECO:0000313" key="2">
    <source>
        <dbReference type="EMBL" id="GAP82867.1"/>
    </source>
</evidence>
<dbReference type="InterPro" id="IPR019019">
    <property type="entry name" value="H-type_lectin_domain"/>
</dbReference>
<sequence>MDTFFPRDPCSIFTDSAAASSILSRETVQQTASEHISLSWPDDYISVDPGDFISRDTCEEEETPDEKKRRVLFRPQVTVNVFNTGGSSRGGSGAGGDGTGGSATVGDGYAGNGYAGNGNDLISTFASQLAALSQKVEQLTLMGPKLTAETGAWSTENIRPWDHPQQKTEGRVNFVKTFKSIPTVMTSITSADVSNSSNFRVKVYATAVDIKGFTVVAETWWDTKLYSCGVSWTAIGE</sequence>
<dbReference type="Proteomes" id="UP000054516">
    <property type="component" value="Unassembled WGS sequence"/>
</dbReference>
<dbReference type="SUPFAM" id="SSF141086">
    <property type="entry name" value="Agglutinin HPA-like"/>
    <property type="match status" value="1"/>
</dbReference>
<dbReference type="EMBL" id="DF977446">
    <property type="protein sequence ID" value="GAP82867.1"/>
    <property type="molecule type" value="Genomic_DNA"/>
</dbReference>
<dbReference type="AlphaFoldDB" id="A0A1S7UI40"/>
<dbReference type="OMA" id="WSTENIR"/>
<dbReference type="GO" id="GO:0007155">
    <property type="term" value="P:cell adhesion"/>
    <property type="evidence" value="ECO:0007669"/>
    <property type="project" value="InterPro"/>
</dbReference>
<dbReference type="GO" id="GO:0030246">
    <property type="term" value="F:carbohydrate binding"/>
    <property type="evidence" value="ECO:0007669"/>
    <property type="project" value="InterPro"/>
</dbReference>
<dbReference type="GO" id="GO:0008237">
    <property type="term" value="F:metallopeptidase activity"/>
    <property type="evidence" value="ECO:0007669"/>
    <property type="project" value="UniProtKB-KW"/>
</dbReference>
<protein>
    <submittedName>
        <fullName evidence="2">Putative metalloprotease protein</fullName>
    </submittedName>
</protein>
<dbReference type="STRING" id="77044.A0A1S7UI40"/>
<proteinExistence type="predicted"/>
<dbReference type="GO" id="GO:0006508">
    <property type="term" value="P:proteolysis"/>
    <property type="evidence" value="ECO:0007669"/>
    <property type="project" value="UniProtKB-KW"/>
</dbReference>
<dbReference type="InterPro" id="IPR037221">
    <property type="entry name" value="H-type_lectin_dom_sf"/>
</dbReference>
<organism evidence="2">
    <name type="scientific">Rosellinia necatrix</name>
    <name type="common">White root-rot fungus</name>
    <dbReference type="NCBI Taxonomy" id="77044"/>
    <lineage>
        <taxon>Eukaryota</taxon>
        <taxon>Fungi</taxon>
        <taxon>Dikarya</taxon>
        <taxon>Ascomycota</taxon>
        <taxon>Pezizomycotina</taxon>
        <taxon>Sordariomycetes</taxon>
        <taxon>Xylariomycetidae</taxon>
        <taxon>Xylariales</taxon>
        <taxon>Xylariaceae</taxon>
        <taxon>Rosellinia</taxon>
    </lineage>
</organism>